<comment type="caution">
    <text evidence="1">The sequence shown here is derived from an EMBL/GenBank/DDBJ whole genome shotgun (WGS) entry which is preliminary data.</text>
</comment>
<dbReference type="InterPro" id="IPR021858">
    <property type="entry name" value="Fun_TF"/>
</dbReference>
<dbReference type="Proteomes" id="UP000256645">
    <property type="component" value="Unassembled WGS sequence"/>
</dbReference>
<accession>A0A3D8SD47</accession>
<evidence type="ECO:0000313" key="2">
    <source>
        <dbReference type="Proteomes" id="UP000256645"/>
    </source>
</evidence>
<proteinExistence type="predicted"/>
<dbReference type="PANTHER" id="PTHR37540:SF5">
    <property type="entry name" value="TRANSCRIPTION FACTOR DOMAIN-CONTAINING PROTEIN"/>
    <property type="match status" value="1"/>
</dbReference>
<gene>
    <name evidence="1" type="ORF">BP6252_01829</name>
</gene>
<reference evidence="1 2" key="1">
    <citation type="journal article" date="2018" name="IMA Fungus">
        <title>IMA Genome-F 9: Draft genome sequence of Annulohypoxylon stygium, Aspergillus mulundensis, Berkeleyomyces basicola (syn. Thielaviopsis basicola), Ceratocystis smalleyi, two Cercospora beticola strains, Coleophoma cylindrospora, Fusarium fracticaudum, Phialophora cf. hyalina, and Morchella septimelata.</title>
        <authorList>
            <person name="Wingfield B.D."/>
            <person name="Bills G.F."/>
            <person name="Dong Y."/>
            <person name="Huang W."/>
            <person name="Nel W.J."/>
            <person name="Swalarsk-Parry B.S."/>
            <person name="Vaghefi N."/>
            <person name="Wilken P.M."/>
            <person name="An Z."/>
            <person name="de Beer Z.W."/>
            <person name="De Vos L."/>
            <person name="Chen L."/>
            <person name="Duong T.A."/>
            <person name="Gao Y."/>
            <person name="Hammerbacher A."/>
            <person name="Kikkert J.R."/>
            <person name="Li Y."/>
            <person name="Li H."/>
            <person name="Li K."/>
            <person name="Li Q."/>
            <person name="Liu X."/>
            <person name="Ma X."/>
            <person name="Naidoo K."/>
            <person name="Pethybridge S.J."/>
            <person name="Sun J."/>
            <person name="Steenkamp E.T."/>
            <person name="van der Nest M.A."/>
            <person name="van Wyk S."/>
            <person name="Wingfield M.J."/>
            <person name="Xiong C."/>
            <person name="Yue Q."/>
            <person name="Zhang X."/>
        </authorList>
    </citation>
    <scope>NUCLEOTIDE SEQUENCE [LARGE SCALE GENOMIC DNA]</scope>
    <source>
        <strain evidence="1 2">BP6252</strain>
    </source>
</reference>
<protein>
    <recommendedName>
        <fullName evidence="3">Transcription factor domain-containing protein</fullName>
    </recommendedName>
</protein>
<dbReference type="PANTHER" id="PTHR37540">
    <property type="entry name" value="TRANSCRIPTION FACTOR (ACR-2), PUTATIVE-RELATED-RELATED"/>
    <property type="match status" value="1"/>
</dbReference>
<name>A0A3D8SD47_9HELO</name>
<organism evidence="1 2">
    <name type="scientific">Coleophoma cylindrospora</name>
    <dbReference type="NCBI Taxonomy" id="1849047"/>
    <lineage>
        <taxon>Eukaryota</taxon>
        <taxon>Fungi</taxon>
        <taxon>Dikarya</taxon>
        <taxon>Ascomycota</taxon>
        <taxon>Pezizomycotina</taxon>
        <taxon>Leotiomycetes</taxon>
        <taxon>Helotiales</taxon>
        <taxon>Dermateaceae</taxon>
        <taxon>Coleophoma</taxon>
    </lineage>
</organism>
<evidence type="ECO:0008006" key="3">
    <source>
        <dbReference type="Google" id="ProtNLM"/>
    </source>
</evidence>
<keyword evidence="2" id="KW-1185">Reference proteome</keyword>
<sequence length="264" mass="29676">MDRVTKERVWQFLNITEPKQARSRDFQKCVQGNARRDYRRSELKKQAHEYTETRRRWKDIHKSPSSVTESLSQDDLGIAGVALLPREGSWNRAASQWPEQDPGVSSTKQQATAGAGLIWTEEEIFEKEHARHLQDILHHSQTYLNVVVEPYISCPSGGRQDYYPLVNHFILAFAPSFLPVDKSLDQNPINSLWVSWSLASPVLSSAILACAAVHQDQLCGRKSSVQAVYYTGQTISLLNKALENLDMALSDSTIAAVALLIANE</sequence>
<dbReference type="Pfam" id="PF11951">
    <property type="entry name" value="Fungal_trans_2"/>
    <property type="match status" value="1"/>
</dbReference>
<dbReference type="AlphaFoldDB" id="A0A3D8SD47"/>
<dbReference type="EMBL" id="PDLM01000002">
    <property type="protein sequence ID" value="RDW84239.1"/>
    <property type="molecule type" value="Genomic_DNA"/>
</dbReference>
<evidence type="ECO:0000313" key="1">
    <source>
        <dbReference type="EMBL" id="RDW84239.1"/>
    </source>
</evidence>
<dbReference type="OrthoDB" id="3469466at2759"/>